<dbReference type="AlphaFoldDB" id="A0A5K7SAS8"/>
<organism evidence="1 2">
    <name type="scientific">Aquipluma nitroreducens</name>
    <dbReference type="NCBI Taxonomy" id="2010828"/>
    <lineage>
        <taxon>Bacteria</taxon>
        <taxon>Pseudomonadati</taxon>
        <taxon>Bacteroidota</taxon>
        <taxon>Bacteroidia</taxon>
        <taxon>Marinilabiliales</taxon>
        <taxon>Prolixibacteraceae</taxon>
        <taxon>Aquipluma</taxon>
    </lineage>
</organism>
<name>A0A5K7SAS8_9BACT</name>
<accession>A0A5K7SAS8</accession>
<dbReference type="Proteomes" id="UP001193389">
    <property type="component" value="Chromosome"/>
</dbReference>
<protein>
    <submittedName>
        <fullName evidence="1">Uncharacterized protein</fullName>
    </submittedName>
</protein>
<dbReference type="EMBL" id="AP018694">
    <property type="protein sequence ID" value="BBE18579.1"/>
    <property type="molecule type" value="Genomic_DNA"/>
</dbReference>
<evidence type="ECO:0000313" key="1">
    <source>
        <dbReference type="EMBL" id="BBE18579.1"/>
    </source>
</evidence>
<dbReference type="KEGG" id="anf:AQPE_2742"/>
<keyword evidence="2" id="KW-1185">Reference proteome</keyword>
<evidence type="ECO:0000313" key="2">
    <source>
        <dbReference type="Proteomes" id="UP001193389"/>
    </source>
</evidence>
<dbReference type="Pfam" id="PF08665">
    <property type="entry name" value="PglZ"/>
    <property type="match status" value="1"/>
</dbReference>
<gene>
    <name evidence="1" type="ORF">AQPE_2742</name>
</gene>
<reference evidence="1" key="1">
    <citation type="journal article" date="2020" name="Int. J. Syst. Evol. Microbiol.">
        <title>Aquipluma nitroreducens gen. nov. sp. nov., a novel facultatively anaerobic bacterium isolated from a freshwater lake.</title>
        <authorList>
            <person name="Watanabe M."/>
            <person name="Kojima H."/>
            <person name="Fukui M."/>
        </authorList>
    </citation>
    <scope>NUCLEOTIDE SEQUENCE</scope>
    <source>
        <strain evidence="1">MeG22</strain>
    </source>
</reference>
<sequence>MIDTWFIHDIKKILDEKQKLVFVDPSGEAEFLLNVIPPEIKVLKANSELEELELRYKISKENIVQKLTIYTNTPKENLTFIREYCETDGCLEIRQIDTYIKAMVHTNLGLNLHLTKEELLTAAKISIGRDRSYWMELVHKGASEIFDLNQMLLPFLKDPKEFMSEMDIEVSKMFSEKVAKFIQADYIQQPAQTLANQVAQSIFQGLLMNNLSSGLKEIYTRWEDSSENTVSFNTYIANFKLEVKALWKVSVDHPFVSVDEQMLDEVIAHSGDKAWISEKLPWITARSKNKVAKRQNICFWSEIIQLLTFDSSAINALDNLESVAAYYANTFYKTDRAIRKLYTSFLNQPKKLRPLQEIYEEHNRILLNQWFKHFSKYKSNQAGLLLRLINKATEKTAFIVGDAITYEIAVSVSEKLSKDFNTSKEMLFTGFPSVTEHNMSLIYQNNGVIEPTHKKREEFLQSQISQPIQFVSLEELNESAANSTILVCSYKDMDSLGEKLQQKALKFIDGIEDTLTQKIRQIQQLGYQSVYLVSDHGFVLTGLLSESDKIEVSFTGNIQKGERFILSESRQEETENLIEFEQAYNNYKYLYFAPSNRPFKTPGLYGFSHGGITPQELICPLFCFKSKNSTIEKLSISITNKEELANQTTSSFIVNMEAKKASSLLDSARKCQLLLFADNKQIAKSDILTIQNEQKIQKEYEFEQHLRIDVILIDAETKEQIDKATVVKKQIRNLGGLL</sequence>
<dbReference type="RefSeq" id="WP_318346907.1">
    <property type="nucleotide sequence ID" value="NZ_AP018694.1"/>
</dbReference>
<proteinExistence type="predicted"/>